<dbReference type="SUPFAM" id="SSF82784">
    <property type="entry name" value="OsmC-like"/>
    <property type="match status" value="1"/>
</dbReference>
<protein>
    <submittedName>
        <fullName evidence="1">Peroxiredoxin</fullName>
    </submittedName>
</protein>
<dbReference type="InterPro" id="IPR036102">
    <property type="entry name" value="OsmC/Ohrsf"/>
</dbReference>
<dbReference type="Gene3D" id="3.30.300.20">
    <property type="match status" value="1"/>
</dbReference>
<accession>A0A2H3P9P1</accession>
<reference evidence="1 2" key="1">
    <citation type="submission" date="2017-10" db="EMBL/GenBank/DDBJ databases">
        <title>Draft genome of Longimonas halophila.</title>
        <authorList>
            <person name="Goh K.M."/>
            <person name="Shamsir M.S."/>
            <person name="Lim S.W."/>
        </authorList>
    </citation>
    <scope>NUCLEOTIDE SEQUENCE [LARGE SCALE GENOMIC DNA]</scope>
    <source>
        <strain evidence="1 2">KCTC 42399</strain>
    </source>
</reference>
<organism evidence="1 2">
    <name type="scientific">Longimonas halophila</name>
    <dbReference type="NCBI Taxonomy" id="1469170"/>
    <lineage>
        <taxon>Bacteria</taxon>
        <taxon>Pseudomonadati</taxon>
        <taxon>Rhodothermota</taxon>
        <taxon>Rhodothermia</taxon>
        <taxon>Rhodothermales</taxon>
        <taxon>Salisaetaceae</taxon>
        <taxon>Longimonas</taxon>
    </lineage>
</organism>
<dbReference type="Pfam" id="PF02566">
    <property type="entry name" value="OsmC"/>
    <property type="match status" value="1"/>
</dbReference>
<dbReference type="PANTHER" id="PTHR42830">
    <property type="entry name" value="OSMOTICALLY INDUCIBLE FAMILY PROTEIN"/>
    <property type="match status" value="1"/>
</dbReference>
<dbReference type="GO" id="GO:0006979">
    <property type="term" value="P:response to oxidative stress"/>
    <property type="evidence" value="ECO:0007669"/>
    <property type="project" value="InterPro"/>
</dbReference>
<dbReference type="InterPro" id="IPR015946">
    <property type="entry name" value="KH_dom-like_a/b"/>
</dbReference>
<dbReference type="AlphaFoldDB" id="A0A2H3P9P1"/>
<dbReference type="EMBL" id="PDEP01000001">
    <property type="protein sequence ID" value="PEN09645.1"/>
    <property type="molecule type" value="Genomic_DNA"/>
</dbReference>
<dbReference type="InterPro" id="IPR052707">
    <property type="entry name" value="OsmC_Ohr_Peroxiredoxin"/>
</dbReference>
<keyword evidence="2" id="KW-1185">Reference proteome</keyword>
<dbReference type="GO" id="GO:0004601">
    <property type="term" value="F:peroxidase activity"/>
    <property type="evidence" value="ECO:0007669"/>
    <property type="project" value="InterPro"/>
</dbReference>
<dbReference type="InterPro" id="IPR003718">
    <property type="entry name" value="OsmC/Ohr_fam"/>
</dbReference>
<dbReference type="RefSeq" id="WP_098061044.1">
    <property type="nucleotide sequence ID" value="NZ_PDEP01000001.1"/>
</dbReference>
<name>A0A2H3P9P1_9BACT</name>
<gene>
    <name evidence="1" type="ORF">CRI93_01055</name>
</gene>
<dbReference type="OrthoDB" id="9807532at2"/>
<dbReference type="Proteomes" id="UP000221024">
    <property type="component" value="Unassembled WGS sequence"/>
</dbReference>
<proteinExistence type="predicted"/>
<evidence type="ECO:0000313" key="1">
    <source>
        <dbReference type="EMBL" id="PEN09645.1"/>
    </source>
</evidence>
<dbReference type="InterPro" id="IPR019904">
    <property type="entry name" value="Peroxiredoxin_OsmC"/>
</dbReference>
<sequence>MPTHSAQATWNGNLQDGKGTFEGSTGAISGAYSFKSRFEGNDDTSPEELIGAAHAGCFSMALSNILAEAGHTPEDVTTDANVTLEMVDGDPTITTIHLTTKGVVPGIDNDTFVQHAQAAKEGCPVSKALAGVTIKLDAELVG</sequence>
<dbReference type="NCBIfam" id="TIGR03562">
    <property type="entry name" value="osmo_induc_OsmC"/>
    <property type="match status" value="1"/>
</dbReference>
<dbReference type="PANTHER" id="PTHR42830:SF1">
    <property type="entry name" value="OSMOTICALLY INDUCIBLE FAMILY PROTEIN"/>
    <property type="match status" value="1"/>
</dbReference>
<evidence type="ECO:0000313" key="2">
    <source>
        <dbReference type="Proteomes" id="UP000221024"/>
    </source>
</evidence>
<comment type="caution">
    <text evidence="1">The sequence shown here is derived from an EMBL/GenBank/DDBJ whole genome shotgun (WGS) entry which is preliminary data.</text>
</comment>